<keyword evidence="3" id="KW-1185">Reference proteome</keyword>
<feature type="repeat" description="PPR" evidence="2">
    <location>
        <begin position="281"/>
        <end position="315"/>
    </location>
</feature>
<dbReference type="eggNOG" id="KOG4197">
    <property type="taxonomic scope" value="Eukaryota"/>
</dbReference>
<dbReference type="GO" id="GO:0003723">
    <property type="term" value="F:RNA binding"/>
    <property type="evidence" value="ECO:0007669"/>
    <property type="project" value="InterPro"/>
</dbReference>
<dbReference type="Pfam" id="PF13041">
    <property type="entry name" value="PPR_2"/>
    <property type="match status" value="2"/>
</dbReference>
<gene>
    <name evidence="4" type="primary">LOC101489654</name>
</gene>
<dbReference type="AlphaFoldDB" id="A0A1S2YJM1"/>
<feature type="repeat" description="PPR" evidence="2">
    <location>
        <begin position="118"/>
        <end position="152"/>
    </location>
</feature>
<dbReference type="GeneID" id="101489654"/>
<name>A0A1S2YJM1_CICAR</name>
<dbReference type="PROSITE" id="PS51375">
    <property type="entry name" value="PPR"/>
    <property type="match status" value="4"/>
</dbReference>
<dbReference type="InterPro" id="IPR046960">
    <property type="entry name" value="PPR_At4g14850-like_plant"/>
</dbReference>
<dbReference type="FunFam" id="1.25.40.10:FF:000090">
    <property type="entry name" value="Pentatricopeptide repeat-containing protein, chloroplastic"/>
    <property type="match status" value="1"/>
</dbReference>
<evidence type="ECO:0000313" key="3">
    <source>
        <dbReference type="Proteomes" id="UP000087171"/>
    </source>
</evidence>
<dbReference type="OrthoDB" id="185373at2759"/>
<dbReference type="FunFam" id="1.25.40.10:FF:000709">
    <property type="entry name" value="Pentatricopeptide repeat-containing protein At2g21090"/>
    <property type="match status" value="1"/>
</dbReference>
<sequence>MPMPSSFPIHNFKRFKPTDLCIVKPILSSQTHLPEAVSSLDLLHPKGIRLPSRVLATLLRRCSDTKSYRQGKLVHLHLKLTGFKRPNILLCNHLIHMYFRCGDYVHARKVFDKMEVRNLYSWNNMLSGYVKLGMMKQARRMFYQMPDKDYVSWNTMVVGYAHCGRFGEALRFYGLLRRLSIGYNEFTFASVLIVCVKLKEFDLCRQMHGQVLVVGFLSNVVVSSSIVDAYAKCGKMEDARRLFDEMPVKDIPAWTTLVSGYALCGDMESAAELFSQMPKKNSYSWTCLIGGYERNSLGHKALGVFRKMIKHQVRPDQFTFSSCLFACSGIASMKHGKQIHGFLVRNNIRPNTVVVSAIVDMYAKCGSIETARRVFNVVGNKQDVVLWNTMISALAHYGYGKEAVMMVNDMLKSGVKPNSTTFVAILNACSHSGLVLEGLQFFKSMTNGHGVAPNLEHYAHLIDLLDRARCFDESTKNQFMMDCKPGGHVWYSLLDVCRLNESIGLGKEATEFLVKWQPRSAAAYVFLSSMYAALVKWGLVEEVRLIMDERRMRKDRSISWIEIENEVHSFTVSDGLHPLKETIYTALRHLNIQIDDNVPYLTER</sequence>
<dbReference type="NCBIfam" id="TIGR00756">
    <property type="entry name" value="PPR"/>
    <property type="match status" value="7"/>
</dbReference>
<dbReference type="GO" id="GO:0009451">
    <property type="term" value="P:RNA modification"/>
    <property type="evidence" value="ECO:0007669"/>
    <property type="project" value="InterPro"/>
</dbReference>
<feature type="repeat" description="PPR" evidence="2">
    <location>
        <begin position="219"/>
        <end position="253"/>
    </location>
</feature>
<dbReference type="Pfam" id="PF13812">
    <property type="entry name" value="PPR_3"/>
    <property type="match status" value="1"/>
</dbReference>
<dbReference type="Gene3D" id="1.25.40.10">
    <property type="entry name" value="Tetratricopeptide repeat domain"/>
    <property type="match status" value="3"/>
</dbReference>
<dbReference type="PANTHER" id="PTHR47926:SF465">
    <property type="entry name" value="PENTATRICOPEPTIDE REPEAT (PPR-LIKE) SUPERFAMILY PROTEIN"/>
    <property type="match status" value="1"/>
</dbReference>
<dbReference type="Proteomes" id="UP000087171">
    <property type="component" value="Chromosome Ca6"/>
</dbReference>
<reference evidence="3" key="1">
    <citation type="journal article" date="2013" name="Nat. Biotechnol.">
        <title>Draft genome sequence of chickpea (Cicer arietinum) provides a resource for trait improvement.</title>
        <authorList>
            <person name="Varshney R.K."/>
            <person name="Song C."/>
            <person name="Saxena R.K."/>
            <person name="Azam S."/>
            <person name="Yu S."/>
            <person name="Sharpe A.G."/>
            <person name="Cannon S."/>
            <person name="Baek J."/>
            <person name="Rosen B.D."/>
            <person name="Tar'an B."/>
            <person name="Millan T."/>
            <person name="Zhang X."/>
            <person name="Ramsay L.D."/>
            <person name="Iwata A."/>
            <person name="Wang Y."/>
            <person name="Nelson W."/>
            <person name="Farmer A.D."/>
            <person name="Gaur P.M."/>
            <person name="Soderlund C."/>
            <person name="Penmetsa R.V."/>
            <person name="Xu C."/>
            <person name="Bharti A.K."/>
            <person name="He W."/>
            <person name="Winter P."/>
            <person name="Zhao S."/>
            <person name="Hane J.K."/>
            <person name="Carrasquilla-Garcia N."/>
            <person name="Condie J.A."/>
            <person name="Upadhyaya H.D."/>
            <person name="Luo M.C."/>
            <person name="Thudi M."/>
            <person name="Gowda C.L."/>
            <person name="Singh N.P."/>
            <person name="Lichtenzveig J."/>
            <person name="Gali K.K."/>
            <person name="Rubio J."/>
            <person name="Nadarajan N."/>
            <person name="Dolezel J."/>
            <person name="Bansal K.C."/>
            <person name="Xu X."/>
            <person name="Edwards D."/>
            <person name="Zhang G."/>
            <person name="Kahl G."/>
            <person name="Gil J."/>
            <person name="Singh K.B."/>
            <person name="Datta S.K."/>
            <person name="Jackson S.A."/>
            <person name="Wang J."/>
            <person name="Cook D.R."/>
        </authorList>
    </citation>
    <scope>NUCLEOTIDE SEQUENCE [LARGE SCALE GENOMIC DNA]</scope>
    <source>
        <strain evidence="3">cv. CDC Frontier</strain>
    </source>
</reference>
<dbReference type="InterPro" id="IPR011990">
    <property type="entry name" value="TPR-like_helical_dom_sf"/>
</dbReference>
<evidence type="ECO:0000256" key="1">
    <source>
        <dbReference type="ARBA" id="ARBA00022737"/>
    </source>
</evidence>
<dbReference type="PaxDb" id="3827-XP_004505771.1"/>
<evidence type="ECO:0000256" key="2">
    <source>
        <dbReference type="PROSITE-ProRule" id="PRU00708"/>
    </source>
</evidence>
<dbReference type="PANTHER" id="PTHR47926">
    <property type="entry name" value="PENTATRICOPEPTIDE REPEAT-CONTAINING PROTEIN"/>
    <property type="match status" value="1"/>
</dbReference>
<dbReference type="RefSeq" id="XP_004505771.1">
    <property type="nucleotide sequence ID" value="XM_004505714.3"/>
</dbReference>
<dbReference type="KEGG" id="cam:101489654"/>
<keyword evidence="1" id="KW-0677">Repeat</keyword>
<proteinExistence type="predicted"/>
<feature type="repeat" description="PPR" evidence="2">
    <location>
        <begin position="383"/>
        <end position="417"/>
    </location>
</feature>
<dbReference type="FunFam" id="1.25.40.10:FF:000442">
    <property type="entry name" value="Pentatricopeptide repeat-containing protein At3g49710"/>
    <property type="match status" value="1"/>
</dbReference>
<reference evidence="4" key="2">
    <citation type="submission" date="2025-08" db="UniProtKB">
        <authorList>
            <consortium name="RefSeq"/>
        </authorList>
    </citation>
    <scope>IDENTIFICATION</scope>
    <source>
        <tissue evidence="4">Etiolated seedlings</tissue>
    </source>
</reference>
<accession>A0A1S2YJM1</accession>
<protein>
    <submittedName>
        <fullName evidence="4">Pentatricopeptide repeat-containing protein At2g21090</fullName>
    </submittedName>
</protein>
<dbReference type="InterPro" id="IPR002885">
    <property type="entry name" value="PPR_rpt"/>
</dbReference>
<evidence type="ECO:0000313" key="4">
    <source>
        <dbReference type="RefSeq" id="XP_004505771.1"/>
    </source>
</evidence>
<organism evidence="3 4">
    <name type="scientific">Cicer arietinum</name>
    <name type="common">Chickpea</name>
    <name type="synonym">Garbanzo</name>
    <dbReference type="NCBI Taxonomy" id="3827"/>
    <lineage>
        <taxon>Eukaryota</taxon>
        <taxon>Viridiplantae</taxon>
        <taxon>Streptophyta</taxon>
        <taxon>Embryophyta</taxon>
        <taxon>Tracheophyta</taxon>
        <taxon>Spermatophyta</taxon>
        <taxon>Magnoliopsida</taxon>
        <taxon>eudicotyledons</taxon>
        <taxon>Gunneridae</taxon>
        <taxon>Pentapetalae</taxon>
        <taxon>rosids</taxon>
        <taxon>fabids</taxon>
        <taxon>Fabales</taxon>
        <taxon>Fabaceae</taxon>
        <taxon>Papilionoideae</taxon>
        <taxon>50 kb inversion clade</taxon>
        <taxon>NPAAA clade</taxon>
        <taxon>Hologalegina</taxon>
        <taxon>IRL clade</taxon>
        <taxon>Cicereae</taxon>
        <taxon>Cicer</taxon>
    </lineage>
</organism>
<dbReference type="Pfam" id="PF01535">
    <property type="entry name" value="PPR"/>
    <property type="match status" value="3"/>
</dbReference>